<dbReference type="FunFam" id="3.90.1030.10:FF:000009">
    <property type="entry name" value="39S ribosomal protein L17, mitochondrial"/>
    <property type="match status" value="1"/>
</dbReference>
<dbReference type="AlphaFoldDB" id="A0ABD2WZN4"/>
<dbReference type="EMBL" id="JBJJXI010000059">
    <property type="protein sequence ID" value="KAL3398447.1"/>
    <property type="molecule type" value="Genomic_DNA"/>
</dbReference>
<evidence type="ECO:0000313" key="7">
    <source>
        <dbReference type="Proteomes" id="UP001627154"/>
    </source>
</evidence>
<evidence type="ECO:0000313" key="6">
    <source>
        <dbReference type="EMBL" id="KAL3398447.1"/>
    </source>
</evidence>
<dbReference type="PANTHER" id="PTHR14413">
    <property type="entry name" value="RIBOSOMAL PROTEIN L17"/>
    <property type="match status" value="1"/>
</dbReference>
<protein>
    <recommendedName>
        <fullName evidence="4">Large ribosomal subunit protein bL17m</fullName>
    </recommendedName>
    <alternativeName>
        <fullName evidence="5">39S ribosomal protein L17, mitochondrial</fullName>
    </alternativeName>
</protein>
<organism evidence="6 7">
    <name type="scientific">Trichogramma kaykai</name>
    <dbReference type="NCBI Taxonomy" id="54128"/>
    <lineage>
        <taxon>Eukaryota</taxon>
        <taxon>Metazoa</taxon>
        <taxon>Ecdysozoa</taxon>
        <taxon>Arthropoda</taxon>
        <taxon>Hexapoda</taxon>
        <taxon>Insecta</taxon>
        <taxon>Pterygota</taxon>
        <taxon>Neoptera</taxon>
        <taxon>Endopterygota</taxon>
        <taxon>Hymenoptera</taxon>
        <taxon>Apocrita</taxon>
        <taxon>Proctotrupomorpha</taxon>
        <taxon>Chalcidoidea</taxon>
        <taxon>Trichogrammatidae</taxon>
        <taxon>Trichogramma</taxon>
    </lineage>
</organism>
<dbReference type="InterPro" id="IPR000456">
    <property type="entry name" value="Ribosomal_bL17"/>
</dbReference>
<accession>A0ABD2WZN4</accession>
<dbReference type="InterPro" id="IPR036373">
    <property type="entry name" value="Ribosomal_bL17_sf"/>
</dbReference>
<evidence type="ECO:0000256" key="2">
    <source>
        <dbReference type="ARBA" id="ARBA00022980"/>
    </source>
</evidence>
<keyword evidence="7" id="KW-1185">Reference proteome</keyword>
<dbReference type="SUPFAM" id="SSF64263">
    <property type="entry name" value="Prokaryotic ribosomal protein L17"/>
    <property type="match status" value="1"/>
</dbReference>
<sequence>MNQAKILNLVAKLKHTNNIKPRKLKNYRGPEGRIAMLQKSLTALLKYERIELNFNRADETRAYAEIFMSQIAKQGSQNQKSIDMANFWILENQIIYKLFNVLVPRFSNDVSYTNLYHHPNVYPGILRPKAILELKNNSFPKVSSSIKNQSSVENILLKESHKRHFIDVITQ</sequence>
<dbReference type="Pfam" id="PF01196">
    <property type="entry name" value="Ribosomal_L17"/>
    <property type="match status" value="1"/>
</dbReference>
<dbReference type="GO" id="GO:1990904">
    <property type="term" value="C:ribonucleoprotein complex"/>
    <property type="evidence" value="ECO:0007669"/>
    <property type="project" value="UniProtKB-KW"/>
</dbReference>
<evidence type="ECO:0000256" key="5">
    <source>
        <dbReference type="ARBA" id="ARBA00035413"/>
    </source>
</evidence>
<proteinExistence type="inferred from homology"/>
<dbReference type="GO" id="GO:0005840">
    <property type="term" value="C:ribosome"/>
    <property type="evidence" value="ECO:0007669"/>
    <property type="project" value="UniProtKB-KW"/>
</dbReference>
<reference evidence="6 7" key="1">
    <citation type="journal article" date="2024" name="bioRxiv">
        <title>A reference genome for Trichogramma kaykai: A tiny desert-dwelling parasitoid wasp with competing sex-ratio distorters.</title>
        <authorList>
            <person name="Culotta J."/>
            <person name="Lindsey A.R."/>
        </authorList>
    </citation>
    <scope>NUCLEOTIDE SEQUENCE [LARGE SCALE GENOMIC DNA]</scope>
    <source>
        <strain evidence="6 7">KSX58</strain>
    </source>
</reference>
<comment type="caution">
    <text evidence="6">The sequence shown here is derived from an EMBL/GenBank/DDBJ whole genome shotgun (WGS) entry which is preliminary data.</text>
</comment>
<gene>
    <name evidence="6" type="ORF">TKK_007607</name>
</gene>
<name>A0ABD2WZN4_9HYME</name>
<dbReference type="PANTHER" id="PTHR14413:SF16">
    <property type="entry name" value="LARGE RIBOSOMAL SUBUNIT PROTEIN BL17M"/>
    <property type="match status" value="1"/>
</dbReference>
<dbReference type="Proteomes" id="UP001627154">
    <property type="component" value="Unassembled WGS sequence"/>
</dbReference>
<keyword evidence="2" id="KW-0689">Ribosomal protein</keyword>
<comment type="similarity">
    <text evidence="1">Belongs to the bacterial ribosomal protein bL17 family.</text>
</comment>
<keyword evidence="3" id="KW-0687">Ribonucleoprotein</keyword>
<evidence type="ECO:0000256" key="4">
    <source>
        <dbReference type="ARBA" id="ARBA00035290"/>
    </source>
</evidence>
<dbReference type="Gene3D" id="3.90.1030.10">
    <property type="entry name" value="Ribosomal protein L17"/>
    <property type="match status" value="1"/>
</dbReference>
<evidence type="ECO:0000256" key="3">
    <source>
        <dbReference type="ARBA" id="ARBA00023274"/>
    </source>
</evidence>
<evidence type="ECO:0000256" key="1">
    <source>
        <dbReference type="ARBA" id="ARBA00008777"/>
    </source>
</evidence>